<dbReference type="GO" id="GO:0015074">
    <property type="term" value="P:DNA integration"/>
    <property type="evidence" value="ECO:0007669"/>
    <property type="project" value="InterPro"/>
</dbReference>
<dbReference type="InterPro" id="IPR012337">
    <property type="entry name" value="RNaseH-like_sf"/>
</dbReference>
<dbReference type="FunFam" id="1.10.340.70:FF:000001">
    <property type="entry name" value="Retrovirus-related Pol polyprotein from transposon gypsy-like Protein"/>
    <property type="match status" value="1"/>
</dbReference>
<dbReference type="EMBL" id="BLAL01000045">
    <property type="protein sequence ID" value="GES79811.1"/>
    <property type="molecule type" value="Genomic_DNA"/>
</dbReference>
<dbReference type="PANTHER" id="PTHR37984">
    <property type="entry name" value="PROTEIN CBG26694"/>
    <property type="match status" value="1"/>
</dbReference>
<proteinExistence type="predicted"/>
<dbReference type="InterPro" id="IPR036397">
    <property type="entry name" value="RNaseH_sf"/>
</dbReference>
<evidence type="ECO:0000313" key="5">
    <source>
        <dbReference type="Proteomes" id="UP000615446"/>
    </source>
</evidence>
<dbReference type="InterPro" id="IPR041588">
    <property type="entry name" value="Integrase_H2C2"/>
</dbReference>
<gene>
    <name evidence="4" type="ORF">RCL2_000710700</name>
</gene>
<dbReference type="Proteomes" id="UP000615446">
    <property type="component" value="Unassembled WGS sequence"/>
</dbReference>
<dbReference type="SUPFAM" id="SSF53098">
    <property type="entry name" value="Ribonuclease H-like"/>
    <property type="match status" value="1"/>
</dbReference>
<feature type="compositionally biased region" description="Acidic residues" evidence="2">
    <location>
        <begin position="120"/>
        <end position="135"/>
    </location>
</feature>
<accession>A0A8H3L3Z1</accession>
<feature type="region of interest" description="Disordered" evidence="2">
    <location>
        <begin position="61"/>
        <end position="148"/>
    </location>
</feature>
<dbReference type="GO" id="GO:0003676">
    <property type="term" value="F:nucleic acid binding"/>
    <property type="evidence" value="ECO:0007669"/>
    <property type="project" value="InterPro"/>
</dbReference>
<sequence>MEEIKICVNIVENGIKRIKEQEATIKSLEEKEEYERLVKEMQEFLNNICYKDIDDERDIIMENNGENERDNSKKDNNRESIEENNNRRKRKRSNNQEKSVKRIRSKAIIADEIEGKDNDYESSTEEAEENSEETSDANKSSNKDKSKREKIKELIKELNETPIEDDEEIDRNIDVLDAYIKTEEYEGRLLRKWYNLGKQFILKIEGLKKVRKNKKRNNRMDENEYNRIIKEINKEKKYIIKEGILFRIKNNVELRVIKKYEFEGLMYIAHDHEQAGHFRIKATYNRIKENYYWKGMLKDIEIYVKSCDSCQRRGKPIKKHELNVIKIYSHSDYFTKWPEAKALEKADAKEVARFIYEDIICRHGCPKKILSDRGSHFNNKIIESLLKEFGIKHNFLTPYHPKTNGLIERFNKTLCESLAKVGNVEDWDLKIPGILLAYRTKKNDSTKIEPGYLIYGRKMKTLLNLEEKVMTIKDRITGLIEELPSVRNKAKESIKKSQENQKKYHDQKRLKEGFNIGDKVLYYDASKEKQWSGKLEEKWKGPYYIHEIISKGSHRIKTIEGKIMKTPVNGELLKEYIDRRNFEVIVRI</sequence>
<feature type="coiled-coil region" evidence="1">
    <location>
        <begin position="11"/>
        <end position="47"/>
    </location>
</feature>
<protein>
    <submittedName>
        <fullName evidence="4">DDE-type integrase/transposase/recombinase</fullName>
    </submittedName>
</protein>
<dbReference type="InterPro" id="IPR050951">
    <property type="entry name" value="Retrovirus_Pol_polyprotein"/>
</dbReference>
<dbReference type="Gene3D" id="1.10.340.70">
    <property type="match status" value="1"/>
</dbReference>
<dbReference type="InterPro" id="IPR001584">
    <property type="entry name" value="Integrase_cat-core"/>
</dbReference>
<dbReference type="Pfam" id="PF17921">
    <property type="entry name" value="Integrase_H2C2"/>
    <property type="match status" value="1"/>
</dbReference>
<feature type="compositionally biased region" description="Basic and acidic residues" evidence="2">
    <location>
        <begin position="61"/>
        <end position="86"/>
    </location>
</feature>
<evidence type="ECO:0000313" key="4">
    <source>
        <dbReference type="EMBL" id="GES79811.1"/>
    </source>
</evidence>
<comment type="caution">
    <text evidence="4">The sequence shown here is derived from an EMBL/GenBank/DDBJ whole genome shotgun (WGS) entry which is preliminary data.</text>
</comment>
<dbReference type="OrthoDB" id="5592268at2759"/>
<evidence type="ECO:0000256" key="2">
    <source>
        <dbReference type="SAM" id="MobiDB-lite"/>
    </source>
</evidence>
<reference evidence="4" key="1">
    <citation type="submission" date="2019-10" db="EMBL/GenBank/DDBJ databases">
        <title>Conservation and host-specific expression of non-tandemly repeated heterogenous ribosome RNA gene in arbuscular mycorrhizal fungi.</title>
        <authorList>
            <person name="Maeda T."/>
            <person name="Kobayashi Y."/>
            <person name="Nakagawa T."/>
            <person name="Ezawa T."/>
            <person name="Yamaguchi K."/>
            <person name="Bino T."/>
            <person name="Nishimoto Y."/>
            <person name="Shigenobu S."/>
            <person name="Kawaguchi M."/>
        </authorList>
    </citation>
    <scope>NUCLEOTIDE SEQUENCE</scope>
    <source>
        <strain evidence="4">HR1</strain>
    </source>
</reference>
<name>A0A8H3L3Z1_9GLOM</name>
<feature type="coiled-coil region" evidence="1">
    <location>
        <begin position="462"/>
        <end position="507"/>
    </location>
</feature>
<keyword evidence="1" id="KW-0175">Coiled coil</keyword>
<dbReference type="Gene3D" id="3.30.420.10">
    <property type="entry name" value="Ribonuclease H-like superfamily/Ribonuclease H"/>
    <property type="match status" value="1"/>
</dbReference>
<dbReference type="PANTHER" id="PTHR37984:SF5">
    <property type="entry name" value="PROTEIN NYNRIN-LIKE"/>
    <property type="match status" value="1"/>
</dbReference>
<dbReference type="PROSITE" id="PS50994">
    <property type="entry name" value="INTEGRASE"/>
    <property type="match status" value="1"/>
</dbReference>
<organism evidence="4 5">
    <name type="scientific">Rhizophagus clarus</name>
    <dbReference type="NCBI Taxonomy" id="94130"/>
    <lineage>
        <taxon>Eukaryota</taxon>
        <taxon>Fungi</taxon>
        <taxon>Fungi incertae sedis</taxon>
        <taxon>Mucoromycota</taxon>
        <taxon>Glomeromycotina</taxon>
        <taxon>Glomeromycetes</taxon>
        <taxon>Glomerales</taxon>
        <taxon>Glomeraceae</taxon>
        <taxon>Rhizophagus</taxon>
    </lineage>
</organism>
<dbReference type="Pfam" id="PF00665">
    <property type="entry name" value="rve"/>
    <property type="match status" value="1"/>
</dbReference>
<evidence type="ECO:0000259" key="3">
    <source>
        <dbReference type="PROSITE" id="PS50994"/>
    </source>
</evidence>
<feature type="domain" description="Integrase catalytic" evidence="3">
    <location>
        <begin position="284"/>
        <end position="420"/>
    </location>
</feature>
<dbReference type="AlphaFoldDB" id="A0A8H3L3Z1"/>
<evidence type="ECO:0000256" key="1">
    <source>
        <dbReference type="SAM" id="Coils"/>
    </source>
</evidence>
<dbReference type="GO" id="GO:0005634">
    <property type="term" value="C:nucleus"/>
    <property type="evidence" value="ECO:0007669"/>
    <property type="project" value="UniProtKB-ARBA"/>
</dbReference>